<feature type="compositionally biased region" description="Low complexity" evidence="1">
    <location>
        <begin position="643"/>
        <end position="653"/>
    </location>
</feature>
<feature type="region of interest" description="Disordered" evidence="1">
    <location>
        <begin position="266"/>
        <end position="288"/>
    </location>
</feature>
<feature type="compositionally biased region" description="Polar residues" evidence="1">
    <location>
        <begin position="551"/>
        <end position="563"/>
    </location>
</feature>
<name>A0A9N9LB20_9HELO</name>
<feature type="transmembrane region" description="Helical" evidence="2">
    <location>
        <begin position="36"/>
        <end position="64"/>
    </location>
</feature>
<keyword evidence="2" id="KW-1133">Transmembrane helix</keyword>
<feature type="compositionally biased region" description="Low complexity" evidence="1">
    <location>
        <begin position="590"/>
        <end position="609"/>
    </location>
</feature>
<keyword evidence="2" id="KW-0812">Transmembrane</keyword>
<dbReference type="OrthoDB" id="3546893at2759"/>
<protein>
    <submittedName>
        <fullName evidence="3">Uncharacterized protein</fullName>
    </submittedName>
</protein>
<feature type="region of interest" description="Disordered" evidence="1">
    <location>
        <begin position="773"/>
        <end position="794"/>
    </location>
</feature>
<evidence type="ECO:0000256" key="1">
    <source>
        <dbReference type="SAM" id="MobiDB-lite"/>
    </source>
</evidence>
<keyword evidence="4" id="KW-1185">Reference proteome</keyword>
<dbReference type="EMBL" id="CAJVRL010000115">
    <property type="protein sequence ID" value="CAG8961771.1"/>
    <property type="molecule type" value="Genomic_DNA"/>
</dbReference>
<feature type="region of interest" description="Disordered" evidence="1">
    <location>
        <begin position="174"/>
        <end position="239"/>
    </location>
</feature>
<feature type="region of interest" description="Disordered" evidence="1">
    <location>
        <begin position="355"/>
        <end position="386"/>
    </location>
</feature>
<feature type="compositionally biased region" description="Basic residues" evidence="1">
    <location>
        <begin position="538"/>
        <end position="549"/>
    </location>
</feature>
<evidence type="ECO:0000256" key="2">
    <source>
        <dbReference type="SAM" id="Phobius"/>
    </source>
</evidence>
<feature type="region of interest" description="Disordered" evidence="1">
    <location>
        <begin position="810"/>
        <end position="894"/>
    </location>
</feature>
<feature type="compositionally biased region" description="Low complexity" evidence="1">
    <location>
        <begin position="192"/>
        <end position="202"/>
    </location>
</feature>
<organism evidence="3 4">
    <name type="scientific">Hymenoscyphus fraxineus</name>
    <dbReference type="NCBI Taxonomy" id="746836"/>
    <lineage>
        <taxon>Eukaryota</taxon>
        <taxon>Fungi</taxon>
        <taxon>Dikarya</taxon>
        <taxon>Ascomycota</taxon>
        <taxon>Pezizomycotina</taxon>
        <taxon>Leotiomycetes</taxon>
        <taxon>Helotiales</taxon>
        <taxon>Helotiaceae</taxon>
        <taxon>Hymenoscyphus</taxon>
    </lineage>
</organism>
<feature type="compositionally biased region" description="Pro residues" evidence="1">
    <location>
        <begin position="272"/>
        <end position="283"/>
    </location>
</feature>
<feature type="compositionally biased region" description="Polar residues" evidence="1">
    <location>
        <begin position="779"/>
        <end position="792"/>
    </location>
</feature>
<evidence type="ECO:0000313" key="4">
    <source>
        <dbReference type="Proteomes" id="UP000696280"/>
    </source>
</evidence>
<feature type="region of interest" description="Disordered" evidence="1">
    <location>
        <begin position="679"/>
        <end position="703"/>
    </location>
</feature>
<evidence type="ECO:0000313" key="3">
    <source>
        <dbReference type="EMBL" id="CAG8961771.1"/>
    </source>
</evidence>
<dbReference type="Proteomes" id="UP000696280">
    <property type="component" value="Unassembled WGS sequence"/>
</dbReference>
<feature type="region of interest" description="Disordered" evidence="1">
    <location>
        <begin position="471"/>
        <end position="563"/>
    </location>
</feature>
<feature type="compositionally biased region" description="Basic and acidic residues" evidence="1">
    <location>
        <begin position="317"/>
        <end position="333"/>
    </location>
</feature>
<dbReference type="AlphaFoldDB" id="A0A9N9LB20"/>
<sequence length="1056" mass="115599">MSVLKNICPRYSEECEKTFSRIGARDMGSKAGPGGITMGAVIGIVVAGAIVLLVALVLLGRFFARQSDRRKRKKIAEDIQAHEEQTNFKSALESTGPSGNNLTRSVSSVLAFYGRNDDVERGQVIREPPTAKVRTSSESKRHFRIAVRDSWPLVNIPMPLLSGQQSTMTLNQVAPPGYIVQQDSKWPRRNSSRSSRSSKNSSIRVAVHSPERSFTQASSSPTKSPSRRRKLQRRSTSAAQLTRILDSIPQRLEAGQKHTLTRTLTTFSKFPGSPPKDPLPNPPLKNQNESSEVLIGTSFFESPGSSVYEAYMARTPSPDKAEDKHVSGKRDKSATSSVVSDDSLCEMATPDLVIPGLLTSPSKQGKTAPQKEATTEDTSIAKDGPNTADIVVAQKYRMTISNLDTASMQNKRSRVSTTAFGKHRSFQNINSEPHRISLAGDPFYSQVKSSKPVFPKTDLQGPRPLYVRKATFGQEATTERPSSYTSPLRGVSGNAQGPLKDLERKSLPSPKDADRNPFQWSPQEAMQERPRQSSPKRNGPKQRGHKRSNVIRMSNLSSRPQSVLSVDVVPEEPEEDPSILKFNIPKTAPLRLISPSKSPSPSPSTVSRRLSGRPPSIPTFNPMLTIPDLTNSLSKEDDSDAENNSPTASSPTLSLSSFYLKDSVGAKVDFSGIKDPTNFTRTSQYHGRNHSVSERPPDIPPRAKNHRYSADAVLRSSDPQKLTSFPPPVLSHKLTSPKIALPRPPSNIIVSPCSLSASSPTLLAPPLLTIPIPGHLTGPRNQPNKSGTQSPPRDSLAMSICMLRRMNSEVSHYSNGGSDTSPGLSPELPSSRKVASVSYSPTVKESSDISRARSRGSKHYLSLGPTEHRRGRATIGHSGSMKRSSRPLGIRGARDSQDMFNDYRRRRMHNTDFTEAELKTVREAASPPMSSNSPNALNFQFPVLARDGSMEDEETPSKNKRWSDAMAKPAVNAVRRESQMEYPSPKTPPIIKWNSEGFAVELEAKSPSIGTRLTGDGRGNAREGKRKGRPESLGLYDEDGFLRSSPFKIVESPGGY</sequence>
<feature type="compositionally biased region" description="Polar residues" evidence="1">
    <location>
        <begin position="474"/>
        <end position="486"/>
    </location>
</feature>
<feature type="compositionally biased region" description="Basic and acidic residues" evidence="1">
    <location>
        <begin position="500"/>
        <end position="515"/>
    </location>
</feature>
<feature type="region of interest" description="Disordered" evidence="1">
    <location>
        <begin position="1006"/>
        <end position="1039"/>
    </location>
</feature>
<proteinExistence type="predicted"/>
<accession>A0A9N9LB20</accession>
<comment type="caution">
    <text evidence="3">The sequence shown here is derived from an EMBL/GenBank/DDBJ whole genome shotgun (WGS) entry which is preliminary data.</text>
</comment>
<gene>
    <name evidence="3" type="ORF">HYFRA_00006314</name>
</gene>
<keyword evidence="2" id="KW-0472">Membrane</keyword>
<reference evidence="3" key="1">
    <citation type="submission" date="2021-07" db="EMBL/GenBank/DDBJ databases">
        <authorList>
            <person name="Durling M."/>
        </authorList>
    </citation>
    <scope>NUCLEOTIDE SEQUENCE</scope>
</reference>
<feature type="compositionally biased region" description="Polar residues" evidence="1">
    <location>
        <begin position="810"/>
        <end position="823"/>
    </location>
</feature>
<feature type="region of interest" description="Disordered" evidence="1">
    <location>
        <begin position="590"/>
        <end position="653"/>
    </location>
</feature>
<feature type="region of interest" description="Disordered" evidence="1">
    <location>
        <begin position="315"/>
        <end position="341"/>
    </location>
</feature>